<sequence>MNTKSINFRIVTFFITACVILGFGVAYAVSQSANDEILNTRMEQMSSIKMSKIQHIEDYFEEMKYILNSHANNSNTVQLLWNYDEALENLEELEIDRDEIKDELIQYYKDSYIANNNYDLVGAPLQRQLDKYLPQSEKGLLLQYLYVIKNPNPYNQKELYKMDRSHITEYSELHVQQHPIMSAILKEFGRNDLYLVNASGNIVYSVLKNTDTGTNLLEGTYSNSGLARAFKKTQQASRGEAIFEDFSIYEPAYNKEVAFIGMPIYFGEDNEGSIIFQLPKEKINQIMNFNNQVDKVGLGKSGEAFLVGTDLTMRNDSRFLERIQELDTATQKAKTTIGNYKIDTPAVNDALNGNSKTSLGIDYLGNPVILSYAPIKVYNEKWAMIVKIDENEALANANANFITALIGTAVFIALIIVISLIIIKIIIINKLQTLQAATYDLAKGEGDLTKRIQVTKGDEISVVAQNINEFIEKVRVTVSEATSTSNSNTQIATTLSRASVDMKAKAKDESRIVHEVSRDGQELQNILSVSIEQAKQTKENIDNTGNTLKSVNEQIISLANNIEERSHDELELAQKLVDLSSETAAVKNVLEVIADIADQTNLLALNAAIEAARAGEHGRGFAVVADEVRKLAERTQKSLSEINTTISVITQSVNDASEHMSTNAKAIEALSQNANEVEQDINSSVHAIEESITQVDETVSGYIDNSKTIAAMINKVASIEKISQENQTTVEEISDASSNLMQMTNNLNDLLQGYKT</sequence>
<dbReference type="CDD" id="cd06225">
    <property type="entry name" value="HAMP"/>
    <property type="match status" value="1"/>
</dbReference>
<evidence type="ECO:0000259" key="5">
    <source>
        <dbReference type="PROSITE" id="PS50111"/>
    </source>
</evidence>
<evidence type="ECO:0000256" key="1">
    <source>
        <dbReference type="ARBA" id="ARBA00023224"/>
    </source>
</evidence>
<dbReference type="Pfam" id="PF00015">
    <property type="entry name" value="MCPsignal"/>
    <property type="match status" value="1"/>
</dbReference>
<evidence type="ECO:0000256" key="2">
    <source>
        <dbReference type="ARBA" id="ARBA00029447"/>
    </source>
</evidence>
<keyword evidence="1" id="KW-0807">Transducer</keyword>
<dbReference type="Pfam" id="PF00672">
    <property type="entry name" value="HAMP"/>
    <property type="match status" value="1"/>
</dbReference>
<dbReference type="SMART" id="SM00304">
    <property type="entry name" value="HAMP"/>
    <property type="match status" value="1"/>
</dbReference>
<feature type="coiled-coil region" evidence="3">
    <location>
        <begin position="83"/>
        <end position="110"/>
    </location>
</feature>
<organism evidence="7">
    <name type="scientific">hydrothermal vent metagenome</name>
    <dbReference type="NCBI Taxonomy" id="652676"/>
    <lineage>
        <taxon>unclassified sequences</taxon>
        <taxon>metagenomes</taxon>
        <taxon>ecological metagenomes</taxon>
    </lineage>
</organism>
<evidence type="ECO:0000256" key="3">
    <source>
        <dbReference type="SAM" id="Coils"/>
    </source>
</evidence>
<dbReference type="PANTHER" id="PTHR32089">
    <property type="entry name" value="METHYL-ACCEPTING CHEMOTAXIS PROTEIN MCPB"/>
    <property type="match status" value="1"/>
</dbReference>
<protein>
    <submittedName>
        <fullName evidence="7">Methyl-accepting chemotaxis protein</fullName>
    </submittedName>
</protein>
<dbReference type="AlphaFoldDB" id="A0A1W1C4J3"/>
<dbReference type="InterPro" id="IPR004089">
    <property type="entry name" value="MCPsignal_dom"/>
</dbReference>
<dbReference type="Gene3D" id="3.30.450.20">
    <property type="entry name" value="PAS domain"/>
    <property type="match status" value="1"/>
</dbReference>
<keyword evidence="3" id="KW-0175">Coiled coil</keyword>
<reference evidence="7" key="1">
    <citation type="submission" date="2016-10" db="EMBL/GenBank/DDBJ databases">
        <authorList>
            <person name="de Groot N.N."/>
        </authorList>
    </citation>
    <scope>NUCLEOTIDE SEQUENCE</scope>
</reference>
<feature type="domain" description="HAMP" evidence="6">
    <location>
        <begin position="425"/>
        <end position="479"/>
    </location>
</feature>
<feature type="domain" description="Methyl-accepting transducer" evidence="5">
    <location>
        <begin position="484"/>
        <end position="741"/>
    </location>
</feature>
<feature type="transmembrane region" description="Helical" evidence="4">
    <location>
        <begin position="401"/>
        <end position="423"/>
    </location>
</feature>
<dbReference type="InterPro" id="IPR003660">
    <property type="entry name" value="HAMP_dom"/>
</dbReference>
<dbReference type="PROSITE" id="PS50111">
    <property type="entry name" value="CHEMOTAXIS_TRANSDUC_2"/>
    <property type="match status" value="1"/>
</dbReference>
<keyword evidence="4" id="KW-0472">Membrane</keyword>
<dbReference type="GO" id="GO:0016020">
    <property type="term" value="C:membrane"/>
    <property type="evidence" value="ECO:0007669"/>
    <property type="project" value="InterPro"/>
</dbReference>
<dbReference type="SMART" id="SM00283">
    <property type="entry name" value="MA"/>
    <property type="match status" value="1"/>
</dbReference>
<proteinExistence type="inferred from homology"/>
<dbReference type="PANTHER" id="PTHR32089:SF114">
    <property type="entry name" value="METHYL-ACCEPTING CHEMOTAXIS PROTEIN MCPB"/>
    <property type="match status" value="1"/>
</dbReference>
<gene>
    <name evidence="7" type="ORF">MNB_SM-4-223</name>
</gene>
<dbReference type="Gene3D" id="1.10.287.950">
    <property type="entry name" value="Methyl-accepting chemotaxis protein"/>
    <property type="match status" value="1"/>
</dbReference>
<comment type="similarity">
    <text evidence="2">Belongs to the methyl-accepting chemotaxis (MCP) protein family.</text>
</comment>
<keyword evidence="4" id="KW-0812">Transmembrane</keyword>
<evidence type="ECO:0000256" key="4">
    <source>
        <dbReference type="SAM" id="Phobius"/>
    </source>
</evidence>
<evidence type="ECO:0000259" key="6">
    <source>
        <dbReference type="PROSITE" id="PS50885"/>
    </source>
</evidence>
<evidence type="ECO:0000313" key="7">
    <source>
        <dbReference type="EMBL" id="SFV60760.1"/>
    </source>
</evidence>
<dbReference type="GO" id="GO:0007165">
    <property type="term" value="P:signal transduction"/>
    <property type="evidence" value="ECO:0007669"/>
    <property type="project" value="UniProtKB-KW"/>
</dbReference>
<dbReference type="EMBL" id="FPHF01000058">
    <property type="protein sequence ID" value="SFV60760.1"/>
    <property type="molecule type" value="Genomic_DNA"/>
</dbReference>
<dbReference type="SUPFAM" id="SSF58104">
    <property type="entry name" value="Methyl-accepting chemotaxis protein (MCP) signaling domain"/>
    <property type="match status" value="1"/>
</dbReference>
<accession>A0A1W1C4J3</accession>
<dbReference type="CDD" id="cd18774">
    <property type="entry name" value="PDC2_HK_sensor"/>
    <property type="match status" value="1"/>
</dbReference>
<name>A0A1W1C4J3_9ZZZZ</name>
<dbReference type="PROSITE" id="PS50885">
    <property type="entry name" value="HAMP"/>
    <property type="match status" value="1"/>
</dbReference>
<keyword evidence="4" id="KW-1133">Transmembrane helix</keyword>